<keyword evidence="2" id="KW-1185">Reference proteome</keyword>
<protein>
    <submittedName>
        <fullName evidence="1">Uncharacterized protein</fullName>
    </submittedName>
</protein>
<name>A0A5B0NCA2_PUCGR</name>
<evidence type="ECO:0000313" key="2">
    <source>
        <dbReference type="Proteomes" id="UP000324748"/>
    </source>
</evidence>
<organism evidence="1 2">
    <name type="scientific">Puccinia graminis f. sp. tritici</name>
    <dbReference type="NCBI Taxonomy" id="56615"/>
    <lineage>
        <taxon>Eukaryota</taxon>
        <taxon>Fungi</taxon>
        <taxon>Dikarya</taxon>
        <taxon>Basidiomycota</taxon>
        <taxon>Pucciniomycotina</taxon>
        <taxon>Pucciniomycetes</taxon>
        <taxon>Pucciniales</taxon>
        <taxon>Pucciniaceae</taxon>
        <taxon>Puccinia</taxon>
    </lineage>
</organism>
<accession>A0A5B0NCA2</accession>
<proteinExistence type="predicted"/>
<gene>
    <name evidence="1" type="ORF">PGT21_014501</name>
</gene>
<dbReference type="AlphaFoldDB" id="A0A5B0NCA2"/>
<evidence type="ECO:0000313" key="1">
    <source>
        <dbReference type="EMBL" id="KAA1086877.1"/>
    </source>
</evidence>
<sequence length="114" mass="12026">MTCKSLLRRLASRGALCASLALPGPPIEGLVLSQVHAGGTTVSRLGKPFANRRRTESPVLSSGWGGLALLHIDRLVSLRTWSGDSGQDQGVLCHLINHLSPGDGLRQTSSCLES</sequence>
<dbReference type="EMBL" id="VSWC01000105">
    <property type="protein sequence ID" value="KAA1086877.1"/>
    <property type="molecule type" value="Genomic_DNA"/>
</dbReference>
<dbReference type="Proteomes" id="UP000324748">
    <property type="component" value="Unassembled WGS sequence"/>
</dbReference>
<reference evidence="1 2" key="1">
    <citation type="submission" date="2019-05" db="EMBL/GenBank/DDBJ databases">
        <title>Emergence of the Ug99 lineage of the wheat stem rust pathogen through somatic hybridization.</title>
        <authorList>
            <person name="Li F."/>
            <person name="Upadhyaya N.M."/>
            <person name="Sperschneider J."/>
            <person name="Matny O."/>
            <person name="Nguyen-Phuc H."/>
            <person name="Mago R."/>
            <person name="Raley C."/>
            <person name="Miller M.E."/>
            <person name="Silverstein K.A.T."/>
            <person name="Henningsen E."/>
            <person name="Hirsch C.D."/>
            <person name="Visser B."/>
            <person name="Pretorius Z.A."/>
            <person name="Steffenson B.J."/>
            <person name="Schwessinger B."/>
            <person name="Dodds P.N."/>
            <person name="Figueroa M."/>
        </authorList>
    </citation>
    <scope>NUCLEOTIDE SEQUENCE [LARGE SCALE GENOMIC DNA]</scope>
    <source>
        <strain evidence="1">21-0</strain>
    </source>
</reference>
<comment type="caution">
    <text evidence="1">The sequence shown here is derived from an EMBL/GenBank/DDBJ whole genome shotgun (WGS) entry which is preliminary data.</text>
</comment>